<dbReference type="GO" id="GO:0005524">
    <property type="term" value="F:ATP binding"/>
    <property type="evidence" value="ECO:0007669"/>
    <property type="project" value="UniProtKB-KW"/>
</dbReference>
<dbReference type="PANTHER" id="PTHR23407:SF1">
    <property type="entry name" value="5-FORMYLTETRAHYDROFOLATE CYCLO-LIGASE"/>
    <property type="match status" value="1"/>
</dbReference>
<dbReference type="Gene3D" id="3.40.50.10420">
    <property type="entry name" value="NagB/RpiA/CoA transferase-like"/>
    <property type="match status" value="1"/>
</dbReference>
<comment type="catalytic activity">
    <reaction evidence="5">
        <text>(6S)-5-formyl-5,6,7,8-tetrahydrofolate + ATP = (6R)-5,10-methenyltetrahydrofolate + ADP + phosphate</text>
        <dbReference type="Rhea" id="RHEA:10488"/>
        <dbReference type="ChEBI" id="CHEBI:30616"/>
        <dbReference type="ChEBI" id="CHEBI:43474"/>
        <dbReference type="ChEBI" id="CHEBI:57455"/>
        <dbReference type="ChEBI" id="CHEBI:57457"/>
        <dbReference type="ChEBI" id="CHEBI:456216"/>
        <dbReference type="EC" id="6.3.3.2"/>
    </reaction>
</comment>
<evidence type="ECO:0000256" key="2">
    <source>
        <dbReference type="ARBA" id="ARBA00022741"/>
    </source>
</evidence>
<dbReference type="Pfam" id="PF01812">
    <property type="entry name" value="5-FTHF_cyc-lig"/>
    <property type="match status" value="1"/>
</dbReference>
<comment type="caution">
    <text evidence="6">The sequence shown here is derived from an EMBL/GenBank/DDBJ whole genome shotgun (WGS) entry which is preliminary data.</text>
</comment>
<evidence type="ECO:0000256" key="3">
    <source>
        <dbReference type="ARBA" id="ARBA00022840"/>
    </source>
</evidence>
<evidence type="ECO:0000256" key="1">
    <source>
        <dbReference type="ARBA" id="ARBA00010638"/>
    </source>
</evidence>
<dbReference type="GO" id="GO:0035999">
    <property type="term" value="P:tetrahydrofolate interconversion"/>
    <property type="evidence" value="ECO:0007669"/>
    <property type="project" value="TreeGrafter"/>
</dbReference>
<feature type="binding site" evidence="4">
    <location>
        <begin position="4"/>
        <end position="8"/>
    </location>
    <ligand>
        <name>ATP</name>
        <dbReference type="ChEBI" id="CHEBI:30616"/>
    </ligand>
</feature>
<dbReference type="GO" id="GO:0046872">
    <property type="term" value="F:metal ion binding"/>
    <property type="evidence" value="ECO:0007669"/>
    <property type="project" value="UniProtKB-KW"/>
</dbReference>
<dbReference type="EC" id="6.3.3.2" evidence="5"/>
<feature type="binding site" evidence="4">
    <location>
        <position position="55"/>
    </location>
    <ligand>
        <name>substrate</name>
    </ligand>
</feature>
<dbReference type="EMBL" id="NPCC01000004">
    <property type="protein sequence ID" value="PAE90535.1"/>
    <property type="molecule type" value="Genomic_DNA"/>
</dbReference>
<feature type="binding site" evidence="4">
    <location>
        <begin position="134"/>
        <end position="142"/>
    </location>
    <ligand>
        <name>ATP</name>
        <dbReference type="ChEBI" id="CHEBI:30616"/>
    </ligand>
</feature>
<accession>A0A268P5F1</accession>
<evidence type="ECO:0000313" key="7">
    <source>
        <dbReference type="Proteomes" id="UP000216207"/>
    </source>
</evidence>
<feature type="binding site" evidence="4">
    <location>
        <position position="50"/>
    </location>
    <ligand>
        <name>substrate</name>
    </ligand>
</feature>
<dbReference type="RefSeq" id="WP_035203995.1">
    <property type="nucleotide sequence ID" value="NZ_CP012475.1"/>
</dbReference>
<organism evidence="6 7">
    <name type="scientific">Shouchella clausii</name>
    <name type="common">Alkalihalobacillus clausii</name>
    <dbReference type="NCBI Taxonomy" id="79880"/>
    <lineage>
        <taxon>Bacteria</taxon>
        <taxon>Bacillati</taxon>
        <taxon>Bacillota</taxon>
        <taxon>Bacilli</taxon>
        <taxon>Bacillales</taxon>
        <taxon>Bacillaceae</taxon>
        <taxon>Shouchella</taxon>
    </lineage>
</organism>
<evidence type="ECO:0000256" key="5">
    <source>
        <dbReference type="RuleBase" id="RU361279"/>
    </source>
</evidence>
<keyword evidence="3 4" id="KW-0067">ATP-binding</keyword>
<keyword evidence="5" id="KW-0460">Magnesium</keyword>
<dbReference type="Proteomes" id="UP000216207">
    <property type="component" value="Unassembled WGS sequence"/>
</dbReference>
<dbReference type="PIRSF" id="PIRSF006806">
    <property type="entry name" value="FTHF_cligase"/>
    <property type="match status" value="1"/>
</dbReference>
<name>A0A268P5F1_SHOCL</name>
<comment type="cofactor">
    <cofactor evidence="5">
        <name>Mg(2+)</name>
        <dbReference type="ChEBI" id="CHEBI:18420"/>
    </cofactor>
</comment>
<proteinExistence type="inferred from homology"/>
<dbReference type="AlphaFoldDB" id="A0A268P5F1"/>
<dbReference type="GO" id="GO:0030272">
    <property type="term" value="F:5-formyltetrahydrofolate cyclo-ligase activity"/>
    <property type="evidence" value="ECO:0007669"/>
    <property type="project" value="UniProtKB-EC"/>
</dbReference>
<protein>
    <recommendedName>
        <fullName evidence="5">5-formyltetrahydrofolate cyclo-ligase</fullName>
        <ecNumber evidence="5">6.3.3.2</ecNumber>
    </recommendedName>
</protein>
<dbReference type="NCBIfam" id="TIGR02727">
    <property type="entry name" value="MTHFS_bact"/>
    <property type="match status" value="1"/>
</dbReference>
<keyword evidence="5" id="KW-0479">Metal-binding</keyword>
<dbReference type="InterPro" id="IPR024185">
    <property type="entry name" value="FTHF_cligase-like_sf"/>
</dbReference>
<comment type="similarity">
    <text evidence="1 5">Belongs to the 5-formyltetrahydrofolate cyclo-ligase family.</text>
</comment>
<keyword evidence="2 4" id="KW-0547">Nucleotide-binding</keyword>
<dbReference type="InterPro" id="IPR037171">
    <property type="entry name" value="NagB/RpiA_transferase-like"/>
</dbReference>
<reference evidence="6 7" key="1">
    <citation type="submission" date="2017-07" db="EMBL/GenBank/DDBJ databases">
        <title>Isolation and whole genome analysis of endospore-forming bacteria from heroin.</title>
        <authorList>
            <person name="Kalinowski J."/>
            <person name="Ahrens B."/>
            <person name="Al-Dilaimi A."/>
            <person name="Winkler A."/>
            <person name="Wibberg D."/>
            <person name="Schleenbecker U."/>
            <person name="Ruckert C."/>
            <person name="Wolfel R."/>
            <person name="Grass G."/>
        </authorList>
    </citation>
    <scope>NUCLEOTIDE SEQUENCE [LARGE SCALE GENOMIC DNA]</scope>
    <source>
        <strain evidence="6 7">7539</strain>
    </source>
</reference>
<evidence type="ECO:0000313" key="6">
    <source>
        <dbReference type="EMBL" id="PAE90535.1"/>
    </source>
</evidence>
<sequence length="187" mass="21018">MRSKQNIRNDVSKQLNMLPAHVYKQRSTRLADLLMQQDVWNQATTIALTVSRFPEVETAPLIAGALAENKKVALPRINMKERTMAFFYITSTEELVENKYGLFEPKQEEACLVRPDELELIVVPGVAFTKAGKRLGLGGGFYDRFLPSCSGLTVALCFREQLFSDLPTEPHDVLIDKVISDDRVDAS</sequence>
<evidence type="ECO:0000256" key="4">
    <source>
        <dbReference type="PIRSR" id="PIRSR006806-1"/>
    </source>
</evidence>
<keyword evidence="6" id="KW-0436">Ligase</keyword>
<gene>
    <name evidence="6" type="ORF">CHH72_01220</name>
</gene>
<dbReference type="SUPFAM" id="SSF100950">
    <property type="entry name" value="NagB/RpiA/CoA transferase-like"/>
    <property type="match status" value="1"/>
</dbReference>
<dbReference type="PANTHER" id="PTHR23407">
    <property type="entry name" value="ATPASE INHIBITOR/5-FORMYLTETRAHYDROFOLATE CYCLO-LIGASE"/>
    <property type="match status" value="1"/>
</dbReference>
<dbReference type="GO" id="GO:0009396">
    <property type="term" value="P:folic acid-containing compound biosynthetic process"/>
    <property type="evidence" value="ECO:0007669"/>
    <property type="project" value="TreeGrafter"/>
</dbReference>
<dbReference type="InterPro" id="IPR002698">
    <property type="entry name" value="FTHF_cligase"/>
</dbReference>